<reference evidence="2 3" key="1">
    <citation type="submission" date="2020-10" db="EMBL/GenBank/DDBJ databases">
        <title>Sequencing the genomes of 1000 actinobacteria strains.</title>
        <authorList>
            <person name="Klenk H.-P."/>
        </authorList>
    </citation>
    <scope>NUCLEOTIDE SEQUENCE [LARGE SCALE GENOMIC DNA]</scope>
    <source>
        <strain evidence="2 3">DSM 46744</strain>
    </source>
</reference>
<gene>
    <name evidence="2" type="ORF">H4W34_006704</name>
</gene>
<keyword evidence="3" id="KW-1185">Reference proteome</keyword>
<dbReference type="EMBL" id="JADBDZ010000001">
    <property type="protein sequence ID" value="MBE1536871.1"/>
    <property type="molecule type" value="Genomic_DNA"/>
</dbReference>
<proteinExistence type="predicted"/>
<accession>A0ABR9K1Z4</accession>
<organism evidence="2 3">
    <name type="scientific">Actinomadura algeriensis</name>
    <dbReference type="NCBI Taxonomy" id="1679523"/>
    <lineage>
        <taxon>Bacteria</taxon>
        <taxon>Bacillati</taxon>
        <taxon>Actinomycetota</taxon>
        <taxon>Actinomycetes</taxon>
        <taxon>Streptosporangiales</taxon>
        <taxon>Thermomonosporaceae</taxon>
        <taxon>Actinomadura</taxon>
    </lineage>
</organism>
<protein>
    <submittedName>
        <fullName evidence="2">Uncharacterized protein</fullName>
    </submittedName>
</protein>
<sequence>MNWATSRTRTPPIGLNMVETSVPGIDP</sequence>
<feature type="region of interest" description="Disordered" evidence="1">
    <location>
        <begin position="1"/>
        <end position="27"/>
    </location>
</feature>
<evidence type="ECO:0000313" key="3">
    <source>
        <dbReference type="Proteomes" id="UP000627838"/>
    </source>
</evidence>
<comment type="caution">
    <text evidence="2">The sequence shown here is derived from an EMBL/GenBank/DDBJ whole genome shotgun (WGS) entry which is preliminary data.</text>
</comment>
<dbReference type="Proteomes" id="UP000627838">
    <property type="component" value="Unassembled WGS sequence"/>
</dbReference>
<evidence type="ECO:0000313" key="2">
    <source>
        <dbReference type="EMBL" id="MBE1536871.1"/>
    </source>
</evidence>
<evidence type="ECO:0000256" key="1">
    <source>
        <dbReference type="SAM" id="MobiDB-lite"/>
    </source>
</evidence>
<name>A0ABR9K1Z4_9ACTN</name>